<dbReference type="RefSeq" id="WP_252768938.1">
    <property type="nucleotide sequence ID" value="NZ_JAMXMC010000004.1"/>
</dbReference>
<evidence type="ECO:0000313" key="4">
    <source>
        <dbReference type="Proteomes" id="UP001204851"/>
    </source>
</evidence>
<dbReference type="EMBL" id="JAMXMC010000004">
    <property type="protein sequence ID" value="MCO5976461.1"/>
    <property type="molecule type" value="Genomic_DNA"/>
</dbReference>
<dbReference type="PROSITE" id="PS50110">
    <property type="entry name" value="RESPONSE_REGULATORY"/>
    <property type="match status" value="1"/>
</dbReference>
<evidence type="ECO:0000256" key="1">
    <source>
        <dbReference type="PROSITE-ProRule" id="PRU00169"/>
    </source>
</evidence>
<accession>A0ABT1BJT3</accession>
<proteinExistence type="predicted"/>
<comment type="caution">
    <text evidence="1">Lacks conserved residue(s) required for the propagation of feature annotation.</text>
</comment>
<feature type="domain" description="Response regulatory" evidence="2">
    <location>
        <begin position="3"/>
        <end position="119"/>
    </location>
</feature>
<comment type="caution">
    <text evidence="3">The sequence shown here is derived from an EMBL/GenBank/DDBJ whole genome shotgun (WGS) entry which is preliminary data.</text>
</comment>
<dbReference type="InterPro" id="IPR011006">
    <property type="entry name" value="CheY-like_superfamily"/>
</dbReference>
<sequence>MSHILIVDPVAPRCRVVLELLATVGWEPEAVATPWDALDVLKRKPLQLIVVNGGSHSSAGLGLSYLLRTHRDWAHIPVLQLGGDEEESEIREARRAGVNFRIGYDTGFEDLLLRLALLMGNEPATRAIIEASPAGALDEALTQVWQAQADLLHEPHLLPGTLHAAREVLERLLSLRRDDASVEAAMALTRVPRGGPALRQWADRHLPCPPQTLDPAFERLMGRCFAPLSWTAEPRSSPTA</sequence>
<dbReference type="Gene3D" id="3.40.50.2300">
    <property type="match status" value="1"/>
</dbReference>
<dbReference type="SUPFAM" id="SSF52172">
    <property type="entry name" value="CheY-like"/>
    <property type="match status" value="1"/>
</dbReference>
<reference evidence="3 4" key="1">
    <citation type="submission" date="2022-06" db="EMBL/GenBank/DDBJ databases">
        <title>Ideonella sp. NS12-5 Genome sequencing and assembly.</title>
        <authorList>
            <person name="Jung Y."/>
        </authorList>
    </citation>
    <scope>NUCLEOTIDE SEQUENCE [LARGE SCALE GENOMIC DNA]</scope>
    <source>
        <strain evidence="3 4">NS12-5</strain>
    </source>
</reference>
<dbReference type="Proteomes" id="UP001204851">
    <property type="component" value="Unassembled WGS sequence"/>
</dbReference>
<evidence type="ECO:0000259" key="2">
    <source>
        <dbReference type="PROSITE" id="PS50110"/>
    </source>
</evidence>
<organism evidence="3 4">
    <name type="scientific">Ideonella oryzae</name>
    <dbReference type="NCBI Taxonomy" id="2937441"/>
    <lineage>
        <taxon>Bacteria</taxon>
        <taxon>Pseudomonadati</taxon>
        <taxon>Pseudomonadota</taxon>
        <taxon>Betaproteobacteria</taxon>
        <taxon>Burkholderiales</taxon>
        <taxon>Sphaerotilaceae</taxon>
        <taxon>Ideonella</taxon>
    </lineage>
</organism>
<dbReference type="InterPro" id="IPR001789">
    <property type="entry name" value="Sig_transdc_resp-reg_receiver"/>
</dbReference>
<keyword evidence="4" id="KW-1185">Reference proteome</keyword>
<evidence type="ECO:0000313" key="3">
    <source>
        <dbReference type="EMBL" id="MCO5976461.1"/>
    </source>
</evidence>
<name>A0ABT1BJT3_9BURK</name>
<protein>
    <recommendedName>
        <fullName evidence="2">Response regulatory domain-containing protein</fullName>
    </recommendedName>
</protein>
<gene>
    <name evidence="3" type="ORF">M0L44_07000</name>
</gene>